<gene>
    <name evidence="3" type="ORF">D9619_008628</name>
</gene>
<dbReference type="InterPro" id="IPR025337">
    <property type="entry name" value="Questin_oxidase-like"/>
</dbReference>
<accession>A0A8H5BAQ0</accession>
<evidence type="ECO:0000256" key="1">
    <source>
        <dbReference type="ARBA" id="ARBA00023002"/>
    </source>
</evidence>
<organism evidence="3 4">
    <name type="scientific">Psilocybe cf. subviscida</name>
    <dbReference type="NCBI Taxonomy" id="2480587"/>
    <lineage>
        <taxon>Eukaryota</taxon>
        <taxon>Fungi</taxon>
        <taxon>Dikarya</taxon>
        <taxon>Basidiomycota</taxon>
        <taxon>Agaricomycotina</taxon>
        <taxon>Agaricomycetes</taxon>
        <taxon>Agaricomycetidae</taxon>
        <taxon>Agaricales</taxon>
        <taxon>Agaricineae</taxon>
        <taxon>Strophariaceae</taxon>
        <taxon>Psilocybe</taxon>
    </lineage>
</organism>
<dbReference type="GO" id="GO:0016491">
    <property type="term" value="F:oxidoreductase activity"/>
    <property type="evidence" value="ECO:0007669"/>
    <property type="project" value="UniProtKB-KW"/>
</dbReference>
<reference evidence="3 4" key="1">
    <citation type="journal article" date="2020" name="ISME J.">
        <title>Uncovering the hidden diversity of litter-decomposition mechanisms in mushroom-forming fungi.</title>
        <authorList>
            <person name="Floudas D."/>
            <person name="Bentzer J."/>
            <person name="Ahren D."/>
            <person name="Johansson T."/>
            <person name="Persson P."/>
            <person name="Tunlid A."/>
        </authorList>
    </citation>
    <scope>NUCLEOTIDE SEQUENCE [LARGE SCALE GENOMIC DNA]</scope>
    <source>
        <strain evidence="3 4">CBS 101986</strain>
    </source>
</reference>
<keyword evidence="4" id="KW-1185">Reference proteome</keyword>
<dbReference type="AlphaFoldDB" id="A0A8H5BAQ0"/>
<feature type="compositionally biased region" description="Polar residues" evidence="2">
    <location>
        <begin position="415"/>
        <end position="427"/>
    </location>
</feature>
<comment type="caution">
    <text evidence="3">The sequence shown here is derived from an EMBL/GenBank/DDBJ whole genome shotgun (WGS) entry which is preliminary data.</text>
</comment>
<evidence type="ECO:0000313" key="4">
    <source>
        <dbReference type="Proteomes" id="UP000567179"/>
    </source>
</evidence>
<dbReference type="OrthoDB" id="10004862at2759"/>
<proteinExistence type="predicted"/>
<evidence type="ECO:0000256" key="2">
    <source>
        <dbReference type="SAM" id="MobiDB-lite"/>
    </source>
</evidence>
<keyword evidence="1" id="KW-0560">Oxidoreductase</keyword>
<protein>
    <recommendedName>
        <fullName evidence="5">Oxidoreductase AflY</fullName>
    </recommendedName>
</protein>
<sequence length="551" mass="59148">MNADSTLLNNLFPRPTHAHLLAAADTPLVLPHTRAGPTAQSTAALQSILKDNHKKWHIFFNEMGFHNHTAHAAIALWTLGADESILHASYKENAAYQRPAFASPNDITKENWKDHLGDEKYYQAYLSFFTSEIIDKGKTHATMLEEYVFSADANFDGGKNPQMLTRFCDGLLHPLIHAGYGVEFGLPGIFAEGLAQGAVHPGQDAGFIPSSWFTSPAASPVQGLVSRFAGAMGLSSTPGSNLKTDGKAIHSLSVLARVFADDDLKFPSTIAGLEHVTEETPDPIAYTAVSKVLGNRIVKHVDAWLGNIEDELDLAAKVPELLWANVLLYAVGGAIAGETAGEKDGFKADFFLMHLVTSSLFVSSHFATLHGNRPAQIALLKSYFSVSIGWYVSIGRAPLSTTSLQAFFDNTTSASITPPGQLPTPSSDALPGEGHSAAVTPNPWLAITQSAIVHPDDHLPKLVRSLTEYAARWGNTPAGNFADTELPGAEIIDGSLFVRAAGLSMGRVGWVREGQSVGAWDRIRSGGRVTMSGPEDKHGNKIAMPPRMGRS</sequence>
<evidence type="ECO:0000313" key="3">
    <source>
        <dbReference type="EMBL" id="KAF5319757.1"/>
    </source>
</evidence>
<feature type="region of interest" description="Disordered" evidence="2">
    <location>
        <begin position="525"/>
        <end position="551"/>
    </location>
</feature>
<dbReference type="Proteomes" id="UP000567179">
    <property type="component" value="Unassembled WGS sequence"/>
</dbReference>
<dbReference type="Pfam" id="PF14027">
    <property type="entry name" value="Questin_oxidase"/>
    <property type="match status" value="1"/>
</dbReference>
<dbReference type="EMBL" id="JAACJJ010000029">
    <property type="protein sequence ID" value="KAF5319757.1"/>
    <property type="molecule type" value="Genomic_DNA"/>
</dbReference>
<feature type="region of interest" description="Disordered" evidence="2">
    <location>
        <begin position="415"/>
        <end position="435"/>
    </location>
</feature>
<name>A0A8H5BAQ0_9AGAR</name>
<dbReference type="PANTHER" id="PTHR35870">
    <property type="entry name" value="PROTEIN, PUTATIVE (AFU_ORTHOLOGUE AFUA_5G03330)-RELATED"/>
    <property type="match status" value="1"/>
</dbReference>
<evidence type="ECO:0008006" key="5">
    <source>
        <dbReference type="Google" id="ProtNLM"/>
    </source>
</evidence>
<dbReference type="PANTHER" id="PTHR35870:SF1">
    <property type="entry name" value="PROTEIN, PUTATIVE (AFU_ORTHOLOGUE AFUA_5G03330)-RELATED"/>
    <property type="match status" value="1"/>
</dbReference>